<evidence type="ECO:0000313" key="2">
    <source>
        <dbReference type="Proteomes" id="UP000195062"/>
    </source>
</evidence>
<reference evidence="1 2" key="1">
    <citation type="submission" date="2016-08" db="EMBL/GenBank/DDBJ databases">
        <title>Genome sequence of Clavibacter michiganensis subsp. michiganensis strain CASJ007.</title>
        <authorList>
            <person name="Thapa S.P."/>
            <person name="Coaker G."/>
        </authorList>
    </citation>
    <scope>NUCLEOTIDE SEQUENCE [LARGE SCALE GENOMIC DNA]</scope>
    <source>
        <strain evidence="1">CASJ007</strain>
    </source>
</reference>
<dbReference type="AlphaFoldDB" id="A0A251XHM8"/>
<protein>
    <submittedName>
        <fullName evidence="1">Uncharacterized protein</fullName>
    </submittedName>
</protein>
<gene>
    <name evidence="1" type="ORF">CMMCAS07_09840</name>
</gene>
<accession>A0A251XHM8</accession>
<name>A0A251XHM8_CLAMM</name>
<keyword evidence="2" id="KW-1185">Reference proteome</keyword>
<comment type="caution">
    <text evidence="1">The sequence shown here is derived from an EMBL/GenBank/DDBJ whole genome shotgun (WGS) entry which is preliminary data.</text>
</comment>
<dbReference type="Proteomes" id="UP000195062">
    <property type="component" value="Unassembled WGS sequence"/>
</dbReference>
<dbReference type="EMBL" id="MDHH01000002">
    <property type="protein sequence ID" value="OUE02306.1"/>
    <property type="molecule type" value="Genomic_DNA"/>
</dbReference>
<sequence length="29" mass="3420">MRMYGPKYHVVQRPTVRQPSKMVFPVASE</sequence>
<proteinExistence type="predicted"/>
<organism evidence="1 2">
    <name type="scientific">Clavibacter michiganensis subsp. michiganensis</name>
    <dbReference type="NCBI Taxonomy" id="33013"/>
    <lineage>
        <taxon>Bacteria</taxon>
        <taxon>Bacillati</taxon>
        <taxon>Actinomycetota</taxon>
        <taxon>Actinomycetes</taxon>
        <taxon>Micrococcales</taxon>
        <taxon>Microbacteriaceae</taxon>
        <taxon>Clavibacter</taxon>
    </lineage>
</organism>
<evidence type="ECO:0000313" key="1">
    <source>
        <dbReference type="EMBL" id="OUE02306.1"/>
    </source>
</evidence>